<dbReference type="SUPFAM" id="SSF50729">
    <property type="entry name" value="PH domain-like"/>
    <property type="match status" value="1"/>
</dbReference>
<dbReference type="Gene3D" id="1.10.1540.10">
    <property type="entry name" value="BEACH domain"/>
    <property type="match status" value="1"/>
</dbReference>
<keyword evidence="6" id="KW-1185">Reference proteome</keyword>
<feature type="compositionally biased region" description="Polar residues" evidence="2">
    <location>
        <begin position="1112"/>
        <end position="1125"/>
    </location>
</feature>
<dbReference type="InterPro" id="IPR050865">
    <property type="entry name" value="BEACH_Domain"/>
</dbReference>
<dbReference type="InterPro" id="IPR000225">
    <property type="entry name" value="Armadillo"/>
</dbReference>
<dbReference type="InterPro" id="IPR023362">
    <property type="entry name" value="PH-BEACH_dom"/>
</dbReference>
<keyword evidence="1" id="KW-0853">WD repeat</keyword>
<dbReference type="SMART" id="SM01026">
    <property type="entry name" value="Beach"/>
    <property type="match status" value="1"/>
</dbReference>
<dbReference type="PROSITE" id="PS51783">
    <property type="entry name" value="PH_BEACH"/>
    <property type="match status" value="1"/>
</dbReference>
<feature type="compositionally biased region" description="Polar residues" evidence="2">
    <location>
        <begin position="1216"/>
        <end position="1246"/>
    </location>
</feature>
<gene>
    <name evidence="5" type="primary">g5720</name>
    <name evidence="5" type="ORF">VP750_LOCUS4899</name>
</gene>
<proteinExistence type="predicted"/>
<feature type="domain" description="BEACH-type PH" evidence="4">
    <location>
        <begin position="174"/>
        <end position="269"/>
    </location>
</feature>
<dbReference type="InterPro" id="IPR000409">
    <property type="entry name" value="BEACH_dom"/>
</dbReference>
<feature type="domain" description="BEACH" evidence="3">
    <location>
        <begin position="274"/>
        <end position="578"/>
    </location>
</feature>
<evidence type="ECO:0000259" key="4">
    <source>
        <dbReference type="PROSITE" id="PS51783"/>
    </source>
</evidence>
<evidence type="ECO:0000313" key="6">
    <source>
        <dbReference type="Proteomes" id="UP001497392"/>
    </source>
</evidence>
<organism evidence="5 6">
    <name type="scientific">Coccomyxa viridis</name>
    <dbReference type="NCBI Taxonomy" id="1274662"/>
    <lineage>
        <taxon>Eukaryota</taxon>
        <taxon>Viridiplantae</taxon>
        <taxon>Chlorophyta</taxon>
        <taxon>core chlorophytes</taxon>
        <taxon>Trebouxiophyceae</taxon>
        <taxon>Trebouxiophyceae incertae sedis</taxon>
        <taxon>Coccomyxaceae</taxon>
        <taxon>Coccomyxa</taxon>
    </lineage>
</organism>
<dbReference type="SMART" id="SM00185">
    <property type="entry name" value="ARM"/>
    <property type="match status" value="5"/>
</dbReference>
<dbReference type="Gene3D" id="1.25.10.10">
    <property type="entry name" value="Leucine-rich Repeat Variant"/>
    <property type="match status" value="2"/>
</dbReference>
<dbReference type="PANTHER" id="PTHR13743:SF123">
    <property type="entry name" value="PROTEIN FAN"/>
    <property type="match status" value="1"/>
</dbReference>
<evidence type="ECO:0000313" key="5">
    <source>
        <dbReference type="EMBL" id="CAL5223240.1"/>
    </source>
</evidence>
<dbReference type="InterPro" id="IPR036372">
    <property type="entry name" value="BEACH_dom_sf"/>
</dbReference>
<evidence type="ECO:0000256" key="1">
    <source>
        <dbReference type="ARBA" id="ARBA00022574"/>
    </source>
</evidence>
<dbReference type="Gene3D" id="2.30.29.30">
    <property type="entry name" value="Pleckstrin-homology domain (PH domain)/Phosphotyrosine-binding domain (PTB)"/>
    <property type="match status" value="1"/>
</dbReference>
<accession>A0ABP1FTI3</accession>
<dbReference type="InterPro" id="IPR011993">
    <property type="entry name" value="PH-like_dom_sf"/>
</dbReference>
<evidence type="ECO:0000259" key="3">
    <source>
        <dbReference type="PROSITE" id="PS50197"/>
    </source>
</evidence>
<feature type="compositionally biased region" description="Basic and acidic residues" evidence="2">
    <location>
        <begin position="1263"/>
        <end position="1272"/>
    </location>
</feature>
<dbReference type="SUPFAM" id="SSF48371">
    <property type="entry name" value="ARM repeat"/>
    <property type="match status" value="1"/>
</dbReference>
<comment type="caution">
    <text evidence="5">The sequence shown here is derived from an EMBL/GenBank/DDBJ whole genome shotgun (WGS) entry which is preliminary data.</text>
</comment>
<dbReference type="EMBL" id="CAXHTA020000008">
    <property type="protein sequence ID" value="CAL5223240.1"/>
    <property type="molecule type" value="Genomic_DNA"/>
</dbReference>
<reference evidence="5 6" key="1">
    <citation type="submission" date="2024-06" db="EMBL/GenBank/DDBJ databases">
        <authorList>
            <person name="Kraege A."/>
            <person name="Thomma B."/>
        </authorList>
    </citation>
    <scope>NUCLEOTIDE SEQUENCE [LARGE SCALE GENOMIC DNA]</scope>
</reference>
<evidence type="ECO:0000256" key="2">
    <source>
        <dbReference type="SAM" id="MobiDB-lite"/>
    </source>
</evidence>
<feature type="region of interest" description="Disordered" evidence="2">
    <location>
        <begin position="1051"/>
        <end position="1165"/>
    </location>
</feature>
<dbReference type="CDD" id="cd06071">
    <property type="entry name" value="Beach"/>
    <property type="match status" value="1"/>
</dbReference>
<sequence>MSVWDGEERFSLLLLEEDEYYFRDHSCLFWKDTELKIPGHLKVCSNALYFVPRAVQEPIYRIPYRHILQIDRVCDEEGYASEDTFYVTAEERVSLKMYNKNMPYVTSGGLFEFRFQLVYTSLEEQLVRIKELWDLALRQKGKERDAQNSAKQRLSAIIQAHEESEGFNPGWLEDENERIVAELPGSCVTPLCSQPGRVALTATRIYFQPFNISSNSPVEVYQLNKAQALIKRTYLLKDIGLEIFFSGRNSLYLTFKSNGDRDRIAGLMGQQAAAQLQSAGSRRRWTRDWQRGRVSNFEYLMFLNREAGRSFKDLTQYPVFPWIIQDYSSPTLDLSNPAVYRDLSRPIGALNPKRFNDFLERFREQKEMNSFQNAKLPASQSLDFPPFLYGCHYSTPGYVVFYLMRSQPQLMLRLQNGRFDAPDRLFWSIQDTWNSVMTLPTDVKELIPEFYSSDHMFLVNGEGVDFGERTAGAKVGDVDLPPWATDAADFAAKLAEALESPQVSQQLHLWIDLIFGCKNQGPRAEKADNVFHYLTYDSIALQHLERETEPTMREALRVQMMEFGRTPKQLLRKPHPRRRVAVTGGTPAAACCGCFGGPSTAQAARPAANVLHPTFVQGRSARVSAVSKAMDRLPSKKRSMREATLAWLESAARTREPEYLQLSSHTELLPILKAAQDPAEPEMREVLTRALRALAVSPLNCSLILDAGGLEVLTDMLCGRDRELAHQALVVLSLLSKEDDQRLGALPLTMIEHILALLPAAVGDTPRERIPSQAGKPDSSLTGADVRMAAASTVTNLSRSLNNRNSICSLGGPIMLLAVAQQEDEVPTVRREAIAALVAVLEDDKRKIELADRGGLPVLVELSDTDDAWSRDLRAASMRCLALLSTADALKPRLADAGALPLLCTAAHPSGEPEADAELQRPAAAALANLCSEVSLAERLVEASGMQALSALSESQDRQVQEHTARAFWHLAVADSDAVFEAVTERASLVALLKLAAPEVTRGAQLARQALRRLCEDPDAGDAVVTEIARMNAGQRSAKSASAYLKHLIGTPQNSQYNTPNDTPSGSQASGSPFRPPAHLQQSTTAGRDLSGAEGYPQGSPALVRRRHKRIGSSTSLDSRSSQPSPLKRGDFTASLPAVPMPSLRIRPHDDAGRPSSLSKGPIPVSVDEAPRAAVVGENEGRGMPDMAVGVTSAAETPASAQGALAPQQVIAKTVNEASASMQQQSAEPREALQNSAGNSQPSLIPNGQRDQRSALNGRLQSHRVDSTDPTP</sequence>
<dbReference type="Pfam" id="PF25400">
    <property type="entry name" value="PH_FAN"/>
    <property type="match status" value="1"/>
</dbReference>
<feature type="region of interest" description="Disordered" evidence="2">
    <location>
        <begin position="1216"/>
        <end position="1272"/>
    </location>
</feature>
<dbReference type="PANTHER" id="PTHR13743">
    <property type="entry name" value="BEIGE/BEACH-RELATED"/>
    <property type="match status" value="1"/>
</dbReference>
<dbReference type="Pfam" id="PF02138">
    <property type="entry name" value="Beach"/>
    <property type="match status" value="1"/>
</dbReference>
<dbReference type="SUPFAM" id="SSF81837">
    <property type="entry name" value="BEACH domain"/>
    <property type="match status" value="1"/>
</dbReference>
<dbReference type="InterPro" id="IPR057496">
    <property type="entry name" value="FAN-like_PH"/>
</dbReference>
<dbReference type="InterPro" id="IPR016024">
    <property type="entry name" value="ARM-type_fold"/>
</dbReference>
<dbReference type="Proteomes" id="UP001497392">
    <property type="component" value="Unassembled WGS sequence"/>
</dbReference>
<dbReference type="InterPro" id="IPR011989">
    <property type="entry name" value="ARM-like"/>
</dbReference>
<name>A0ABP1FTI3_9CHLO</name>
<dbReference type="PROSITE" id="PS50197">
    <property type="entry name" value="BEACH"/>
    <property type="match status" value="1"/>
</dbReference>
<feature type="compositionally biased region" description="Polar residues" evidence="2">
    <location>
        <begin position="1051"/>
        <end position="1071"/>
    </location>
</feature>
<protein>
    <submittedName>
        <fullName evidence="5">G5720 protein</fullName>
    </submittedName>
</protein>